<evidence type="ECO:0000313" key="1">
    <source>
        <dbReference type="EMBL" id="VDN11219.1"/>
    </source>
</evidence>
<dbReference type="Proteomes" id="UP000281553">
    <property type="component" value="Unassembled WGS sequence"/>
</dbReference>
<organism evidence="1 2">
    <name type="scientific">Dibothriocephalus latus</name>
    <name type="common">Fish tapeworm</name>
    <name type="synonym">Diphyllobothrium latum</name>
    <dbReference type="NCBI Taxonomy" id="60516"/>
    <lineage>
        <taxon>Eukaryota</taxon>
        <taxon>Metazoa</taxon>
        <taxon>Spiralia</taxon>
        <taxon>Lophotrochozoa</taxon>
        <taxon>Platyhelminthes</taxon>
        <taxon>Cestoda</taxon>
        <taxon>Eucestoda</taxon>
        <taxon>Diphyllobothriidea</taxon>
        <taxon>Diphyllobothriidae</taxon>
        <taxon>Dibothriocephalus</taxon>
    </lineage>
</organism>
<protein>
    <submittedName>
        <fullName evidence="1">Uncharacterized protein</fullName>
    </submittedName>
</protein>
<keyword evidence="2" id="KW-1185">Reference proteome</keyword>
<proteinExistence type="predicted"/>
<name>A0A3P7NPX3_DIBLA</name>
<reference evidence="1 2" key="1">
    <citation type="submission" date="2018-11" db="EMBL/GenBank/DDBJ databases">
        <authorList>
            <consortium name="Pathogen Informatics"/>
        </authorList>
    </citation>
    <scope>NUCLEOTIDE SEQUENCE [LARGE SCALE GENOMIC DNA]</scope>
</reference>
<dbReference type="OrthoDB" id="365640at2759"/>
<evidence type="ECO:0000313" key="2">
    <source>
        <dbReference type="Proteomes" id="UP000281553"/>
    </source>
</evidence>
<feature type="non-terminal residue" evidence="1">
    <location>
        <position position="1"/>
    </location>
</feature>
<dbReference type="EMBL" id="UYRU01050994">
    <property type="protein sequence ID" value="VDN11219.1"/>
    <property type="molecule type" value="Genomic_DNA"/>
</dbReference>
<dbReference type="AlphaFoldDB" id="A0A3P7NPX3"/>
<gene>
    <name evidence="1" type="ORF">DILT_LOCUS7050</name>
</gene>
<sequence>AEYVPRALCKVPNFKPPPTIIDNGPFDGVTNYRVDYTDKGRRCHCPAAFLQKDKISPDGYIFKVN</sequence>
<accession>A0A3P7NPX3</accession>